<comment type="function">
    <text evidence="24">Hydro-lyase catalyzing the first step of the transsulfuration pathway, where the hydroxyl group of L-serine is displaced by L-homocysteine in a beta-replacement reaction to form L-cystathionine, the precursor of L-cysteine. This catabolic route allows the elimination of L-methionine and the toxic metabolite L-homocysteine. Also involved in the production of hydrogen sulfide, a gasotransmitter with signaling and cytoprotective effects on neurons.</text>
</comment>
<dbReference type="AlphaFoldDB" id="A0A7J5Y156"/>
<evidence type="ECO:0000256" key="22">
    <source>
        <dbReference type="ARBA" id="ARBA00030337"/>
    </source>
</evidence>
<comment type="similarity">
    <text evidence="5">Belongs to the cysteine synthase/cystathionine beta-synthase family.</text>
</comment>
<dbReference type="Gene3D" id="3.10.580.10">
    <property type="entry name" value="CBS-domain"/>
    <property type="match status" value="1"/>
</dbReference>
<comment type="catalytic activity">
    <reaction evidence="25">
        <text>L-homocysteine + L-serine = L,L-cystathionine + H2O</text>
        <dbReference type="Rhea" id="RHEA:10112"/>
        <dbReference type="ChEBI" id="CHEBI:15377"/>
        <dbReference type="ChEBI" id="CHEBI:33384"/>
        <dbReference type="ChEBI" id="CHEBI:58161"/>
        <dbReference type="ChEBI" id="CHEBI:58199"/>
        <dbReference type="EC" id="4.2.1.22"/>
    </reaction>
</comment>
<evidence type="ECO:0000256" key="7">
    <source>
        <dbReference type="ARBA" id="ARBA00012041"/>
    </source>
</evidence>
<keyword evidence="17" id="KW-0129">CBS domain</keyword>
<dbReference type="GO" id="GO:0019343">
    <property type="term" value="P:cysteine biosynthetic process via cystathionine"/>
    <property type="evidence" value="ECO:0007669"/>
    <property type="project" value="InterPro"/>
</dbReference>
<dbReference type="GO" id="GO:0005634">
    <property type="term" value="C:nucleus"/>
    <property type="evidence" value="ECO:0007669"/>
    <property type="project" value="UniProtKB-SubCell"/>
</dbReference>
<dbReference type="NCBIfam" id="TIGR01137">
    <property type="entry name" value="cysta_beta"/>
    <property type="match status" value="1"/>
</dbReference>
<evidence type="ECO:0000256" key="6">
    <source>
        <dbReference type="ARBA" id="ARBA00011881"/>
    </source>
</evidence>
<evidence type="ECO:0000256" key="4">
    <source>
        <dbReference type="ARBA" id="ARBA00005003"/>
    </source>
</evidence>
<dbReference type="FunFam" id="3.40.50.1100:FF:000118">
    <property type="entry name" value="Related to CYS4-cystathionine beta-synthase"/>
    <property type="match status" value="1"/>
</dbReference>
<evidence type="ECO:0000256" key="11">
    <source>
        <dbReference type="ARBA" id="ARBA00022605"/>
    </source>
</evidence>
<evidence type="ECO:0000256" key="8">
    <source>
        <dbReference type="ARBA" id="ARBA00022490"/>
    </source>
</evidence>
<dbReference type="GO" id="GO:0050667">
    <property type="term" value="P:homocysteine metabolic process"/>
    <property type="evidence" value="ECO:0007669"/>
    <property type="project" value="UniProtKB-ARBA"/>
</dbReference>
<dbReference type="CDD" id="cd01561">
    <property type="entry name" value="CBS_like"/>
    <property type="match status" value="1"/>
</dbReference>
<dbReference type="CDD" id="cd04608">
    <property type="entry name" value="CBS_pair_CBS"/>
    <property type="match status" value="1"/>
</dbReference>
<keyword evidence="18" id="KW-0198">Cysteine biosynthesis</keyword>
<evidence type="ECO:0000256" key="24">
    <source>
        <dbReference type="ARBA" id="ARBA00045425"/>
    </source>
</evidence>
<evidence type="ECO:0000256" key="15">
    <source>
        <dbReference type="ARBA" id="ARBA00022898"/>
    </source>
</evidence>
<dbReference type="SUPFAM" id="SSF54631">
    <property type="entry name" value="CBS-domain pair"/>
    <property type="match status" value="1"/>
</dbReference>
<dbReference type="Pfam" id="PF00291">
    <property type="entry name" value="PALP"/>
    <property type="match status" value="1"/>
</dbReference>
<protein>
    <recommendedName>
        <fullName evidence="21">Cystathionine beta-synthase</fullName>
        <ecNumber evidence="7">4.2.1.22</ecNumber>
    </recommendedName>
    <alternativeName>
        <fullName evidence="22">Beta-thionase</fullName>
    </alternativeName>
    <alternativeName>
        <fullName evidence="23">Serine sulfhydrase</fullName>
    </alternativeName>
</protein>
<evidence type="ECO:0000256" key="21">
    <source>
        <dbReference type="ARBA" id="ARBA00026192"/>
    </source>
</evidence>
<evidence type="ECO:0000256" key="10">
    <source>
        <dbReference type="ARBA" id="ARBA00022553"/>
    </source>
</evidence>
<evidence type="ECO:0000259" key="26">
    <source>
        <dbReference type="SMART" id="SM00116"/>
    </source>
</evidence>
<sequence>MSASRHMLSANGEQDCLKEWHGKHFEPDYRDKSADKWNWIRPDVPSRCTWSLDALISESPHSLQARMEPPRILPNILGTIGDTPLVRLNRIPKEFGLKCDICGSVKDRIAVRMLEDAERAGILKPGDTIIEPTSGNTGLGLALTAAVKGYRCIITMPERMSMEKEDVLRALGAEVVRTPSAAAFDSPESHIIMAWRLKSQIPNSHILDQYRNASNPLAHYDTTAEEILEQCGGKLDMLVAGVGTGGTLTGVARKLKERCPNIVAVDPEGSILIGSNENKTSYEVEGIGYDFIPTVLDRSLVDMWYKSTDMETFTMCRKLIREEGLLCGGSSGSAMAAAVKMAQQLEEGQRCVVILADSVRNYMSKFLNDNWMCEKGFLSPEEPMDLKPWWWNMTVQCLKLSATFTVLPSVSCQKTIEILKEKAFDQAPVVDNVIQGMVTLGTILSSVTAGEVKLSDAVSKVLCKHYKQLHLTDNLGKLSHILKTSPFAVVVNDAAQ</sequence>
<dbReference type="OrthoDB" id="728at2759"/>
<evidence type="ECO:0000313" key="28">
    <source>
        <dbReference type="Proteomes" id="UP000518266"/>
    </source>
</evidence>
<keyword evidence="16" id="KW-0408">Iron</keyword>
<dbReference type="InterPro" id="IPR001926">
    <property type="entry name" value="TrpB-like_PALP"/>
</dbReference>
<keyword evidence="15" id="KW-0663">Pyridoxal phosphate</keyword>
<dbReference type="Gene3D" id="3.40.50.1100">
    <property type="match status" value="2"/>
</dbReference>
<dbReference type="SUPFAM" id="SSF53686">
    <property type="entry name" value="Tryptophan synthase beta subunit-like PLP-dependent enzymes"/>
    <property type="match status" value="1"/>
</dbReference>
<proteinExistence type="inferred from homology"/>
<dbReference type="InterPro" id="IPR036052">
    <property type="entry name" value="TrpB-like_PALP_sf"/>
</dbReference>
<dbReference type="FunFam" id="3.10.580.10:FF:000014">
    <property type="entry name" value="Cystathionine beta-synthase"/>
    <property type="match status" value="1"/>
</dbReference>
<dbReference type="GO" id="GO:0005737">
    <property type="term" value="C:cytoplasm"/>
    <property type="evidence" value="ECO:0007669"/>
    <property type="project" value="UniProtKB-SubCell"/>
</dbReference>
<evidence type="ECO:0000256" key="1">
    <source>
        <dbReference type="ARBA" id="ARBA00001933"/>
    </source>
</evidence>
<keyword evidence="13" id="KW-0479">Metal-binding</keyword>
<evidence type="ECO:0000256" key="14">
    <source>
        <dbReference type="ARBA" id="ARBA00022843"/>
    </source>
</evidence>
<dbReference type="EMBL" id="JAAKFY010000018">
    <property type="protein sequence ID" value="KAF3843126.1"/>
    <property type="molecule type" value="Genomic_DNA"/>
</dbReference>
<feature type="domain" description="CBS" evidence="26">
    <location>
        <begin position="402"/>
        <end position="448"/>
    </location>
</feature>
<dbReference type="InterPro" id="IPR005857">
    <property type="entry name" value="Cysta_beta_synth"/>
</dbReference>
<evidence type="ECO:0000256" key="19">
    <source>
        <dbReference type="ARBA" id="ARBA00023239"/>
    </source>
</evidence>
<dbReference type="InterPro" id="IPR050214">
    <property type="entry name" value="Cys_Synth/Cystath_Beta-Synth"/>
</dbReference>
<evidence type="ECO:0000256" key="9">
    <source>
        <dbReference type="ARBA" id="ARBA00022499"/>
    </source>
</evidence>
<evidence type="ECO:0000256" key="25">
    <source>
        <dbReference type="ARBA" id="ARBA00047490"/>
    </source>
</evidence>
<comment type="pathway">
    <text evidence="4">Amino-acid biosynthesis; L-cysteine biosynthesis; L-cysteine from L-homocysteine and L-serine: step 1/2.</text>
</comment>
<keyword evidence="19" id="KW-0456">Lyase</keyword>
<evidence type="ECO:0000313" key="27">
    <source>
        <dbReference type="EMBL" id="KAF3843126.1"/>
    </source>
</evidence>
<name>A0A7J5Y156_DISMA</name>
<organism evidence="27 28">
    <name type="scientific">Dissostichus mawsoni</name>
    <name type="common">Antarctic cod</name>
    <dbReference type="NCBI Taxonomy" id="36200"/>
    <lineage>
        <taxon>Eukaryota</taxon>
        <taxon>Metazoa</taxon>
        <taxon>Chordata</taxon>
        <taxon>Craniata</taxon>
        <taxon>Vertebrata</taxon>
        <taxon>Euteleostomi</taxon>
        <taxon>Actinopterygii</taxon>
        <taxon>Neopterygii</taxon>
        <taxon>Teleostei</taxon>
        <taxon>Neoteleostei</taxon>
        <taxon>Acanthomorphata</taxon>
        <taxon>Eupercaria</taxon>
        <taxon>Perciformes</taxon>
        <taxon>Notothenioidei</taxon>
        <taxon>Nototheniidae</taxon>
        <taxon>Dissostichus</taxon>
    </lineage>
</organism>
<keyword evidence="8" id="KW-0963">Cytoplasm</keyword>
<dbReference type="Proteomes" id="UP000518266">
    <property type="component" value="Unassembled WGS sequence"/>
</dbReference>
<evidence type="ECO:0000256" key="5">
    <source>
        <dbReference type="ARBA" id="ARBA00007103"/>
    </source>
</evidence>
<keyword evidence="9" id="KW-1017">Isopeptide bond</keyword>
<evidence type="ECO:0000256" key="17">
    <source>
        <dbReference type="ARBA" id="ARBA00023122"/>
    </source>
</evidence>
<keyword evidence="20" id="KW-0539">Nucleus</keyword>
<dbReference type="InterPro" id="IPR046353">
    <property type="entry name" value="CBS_C"/>
</dbReference>
<evidence type="ECO:0000256" key="18">
    <source>
        <dbReference type="ARBA" id="ARBA00023192"/>
    </source>
</evidence>
<comment type="subunit">
    <text evidence="6">Homotetramer.</text>
</comment>
<comment type="subcellular location">
    <subcellularLocation>
        <location evidence="3">Cytoplasm</location>
    </subcellularLocation>
    <subcellularLocation>
        <location evidence="2">Nucleus</location>
    </subcellularLocation>
</comment>
<dbReference type="SMART" id="SM00116">
    <property type="entry name" value="CBS"/>
    <property type="match status" value="1"/>
</dbReference>
<dbReference type="PANTHER" id="PTHR10314">
    <property type="entry name" value="CYSTATHIONINE BETA-SYNTHASE"/>
    <property type="match status" value="1"/>
</dbReference>
<dbReference type="GO" id="GO:0046872">
    <property type="term" value="F:metal ion binding"/>
    <property type="evidence" value="ECO:0007669"/>
    <property type="project" value="UniProtKB-KW"/>
</dbReference>
<keyword evidence="28" id="KW-1185">Reference proteome</keyword>
<dbReference type="GO" id="GO:0004122">
    <property type="term" value="F:cystathionine beta-synthase activity"/>
    <property type="evidence" value="ECO:0007669"/>
    <property type="project" value="UniProtKB-EC"/>
</dbReference>
<dbReference type="EC" id="4.2.1.22" evidence="7"/>
<comment type="caution">
    <text evidence="27">The sequence shown here is derived from an EMBL/GenBank/DDBJ whole genome shotgun (WGS) entry which is preliminary data.</text>
</comment>
<evidence type="ECO:0000256" key="3">
    <source>
        <dbReference type="ARBA" id="ARBA00004496"/>
    </source>
</evidence>
<evidence type="ECO:0000256" key="13">
    <source>
        <dbReference type="ARBA" id="ARBA00022723"/>
    </source>
</evidence>
<evidence type="ECO:0000256" key="2">
    <source>
        <dbReference type="ARBA" id="ARBA00004123"/>
    </source>
</evidence>
<evidence type="ECO:0000256" key="23">
    <source>
        <dbReference type="ARBA" id="ARBA00031579"/>
    </source>
</evidence>
<reference evidence="27 28" key="1">
    <citation type="submission" date="2020-03" db="EMBL/GenBank/DDBJ databases">
        <title>Dissostichus mawsoni Genome sequencing and assembly.</title>
        <authorList>
            <person name="Park H."/>
        </authorList>
    </citation>
    <scope>NUCLEOTIDE SEQUENCE [LARGE SCALE GENOMIC DNA]</scope>
    <source>
        <strain evidence="27">DM0001</strain>
        <tissue evidence="27">Muscle</tissue>
    </source>
</reference>
<accession>A0A7J5Y156</accession>
<keyword evidence="12" id="KW-0349">Heme</keyword>
<evidence type="ECO:0000256" key="20">
    <source>
        <dbReference type="ARBA" id="ARBA00023242"/>
    </source>
</evidence>
<keyword evidence="11" id="KW-0028">Amino-acid biosynthesis</keyword>
<dbReference type="InterPro" id="IPR046342">
    <property type="entry name" value="CBS_dom_sf"/>
</dbReference>
<feature type="non-terminal residue" evidence="27">
    <location>
        <position position="496"/>
    </location>
</feature>
<dbReference type="UniPathway" id="UPA00136"/>
<gene>
    <name evidence="27" type="ORF">F7725_001975</name>
</gene>
<evidence type="ECO:0000256" key="16">
    <source>
        <dbReference type="ARBA" id="ARBA00023004"/>
    </source>
</evidence>
<keyword evidence="14" id="KW-0832">Ubl conjugation</keyword>
<dbReference type="InterPro" id="IPR000644">
    <property type="entry name" value="CBS_dom"/>
</dbReference>
<comment type="cofactor">
    <cofactor evidence="1">
        <name>pyridoxal 5'-phosphate</name>
        <dbReference type="ChEBI" id="CHEBI:597326"/>
    </cofactor>
</comment>
<dbReference type="FunFam" id="3.40.50.1100:FF:000003">
    <property type="entry name" value="Cystathionine beta-synthase"/>
    <property type="match status" value="1"/>
</dbReference>
<evidence type="ECO:0000256" key="12">
    <source>
        <dbReference type="ARBA" id="ARBA00022617"/>
    </source>
</evidence>
<keyword evidence="10" id="KW-0597">Phosphoprotein</keyword>